<dbReference type="EMBL" id="JAAVVJ010000013">
    <property type="protein sequence ID" value="KAF7210457.1"/>
    <property type="molecule type" value="Genomic_DNA"/>
</dbReference>
<dbReference type="PROSITE" id="PS00615">
    <property type="entry name" value="C_TYPE_LECTIN_1"/>
    <property type="match status" value="1"/>
</dbReference>
<dbReference type="Gene3D" id="3.10.100.10">
    <property type="entry name" value="Mannose-Binding Protein A, subunit A"/>
    <property type="match status" value="2"/>
</dbReference>
<dbReference type="InterPro" id="IPR018378">
    <property type="entry name" value="C-type_lectin_CS"/>
</dbReference>
<keyword evidence="1" id="KW-1015">Disulfide bond</keyword>
<gene>
    <name evidence="4" type="ORF">G4P62_014845</name>
</gene>
<protein>
    <submittedName>
        <fullName evidence="4">Transcript variant X1</fullName>
    </submittedName>
</protein>
<dbReference type="KEGG" id="nfu:107391488"/>
<dbReference type="InterPro" id="IPR001304">
    <property type="entry name" value="C-type_lectin-like"/>
</dbReference>
<reference evidence="4" key="1">
    <citation type="submission" date="2020-03" db="EMBL/GenBank/DDBJ databases">
        <title>Intra-Species Differences in Population Size shape Life History and Genome Evolution.</title>
        <authorList>
            <person name="Willemsen D."/>
            <person name="Cui R."/>
            <person name="Valenzano D.R."/>
        </authorList>
    </citation>
    <scope>NUCLEOTIDE SEQUENCE</scope>
    <source>
        <strain evidence="4">GRZ</strain>
        <tissue evidence="4">Whole</tissue>
    </source>
</reference>
<evidence type="ECO:0000313" key="4">
    <source>
        <dbReference type="EMBL" id="KAF7210457.1"/>
    </source>
</evidence>
<dbReference type="InterPro" id="IPR016186">
    <property type="entry name" value="C-type_lectin-like/link_sf"/>
</dbReference>
<evidence type="ECO:0000256" key="1">
    <source>
        <dbReference type="ARBA" id="ARBA00023157"/>
    </source>
</evidence>
<feature type="domain" description="C-type lectin" evidence="3">
    <location>
        <begin position="54"/>
        <end position="181"/>
    </location>
</feature>
<evidence type="ECO:0000256" key="2">
    <source>
        <dbReference type="SAM" id="MobiDB-lite"/>
    </source>
</evidence>
<name>A0A9D3BHT3_NOTFU</name>
<dbReference type="SUPFAM" id="SSF56436">
    <property type="entry name" value="C-type lectin-like"/>
    <property type="match status" value="2"/>
</dbReference>
<comment type="caution">
    <text evidence="4">The sequence shown here is derived from an EMBL/GenBank/DDBJ whole genome shotgun (WGS) entry which is preliminary data.</text>
</comment>
<proteinExistence type="predicted"/>
<dbReference type="SMART" id="SM00034">
    <property type="entry name" value="CLECT"/>
    <property type="match status" value="2"/>
</dbReference>
<dbReference type="PANTHER" id="PTHR45784:SF3">
    <property type="entry name" value="C-TYPE LECTIN DOMAIN FAMILY 4 MEMBER K-LIKE-RELATED"/>
    <property type="match status" value="1"/>
</dbReference>
<dbReference type="OMA" id="FAWQARQ"/>
<feature type="domain" description="C-type lectin" evidence="3">
    <location>
        <begin position="185"/>
        <end position="293"/>
    </location>
</feature>
<dbReference type="PANTHER" id="PTHR45784">
    <property type="entry name" value="C-TYPE LECTIN DOMAIN FAMILY 20 MEMBER A-RELATED"/>
    <property type="match status" value="1"/>
</dbReference>
<sequence length="370" mass="42395">MQILLRNELHVRHQSHSAPPESRSEEAERREPGKMEKVLLIFSVASALCAVSTVPQRNYHFIYQAKNWTEAQRYCRENFIDLATVADVNDMWLLYSLVDLRQMFASSYTYEAWIGLYSDFNSWRWSMSDPNFYQQNESFRNWYPSQPDNNGGDAACAVFSGSYSGAWTDASCALNLPSVCMDVSGRNATFYLISTTMTWFQAQSYCRQYHTDLASVRNLSENQRLMTLVQSSGAWFGLYRNNWRWSDDSTMSYTSWNKKYPAGGIRGCVAAGFKGPGGWEDWMCDAEKVFVCYSGPSRRAVKLKLVRDSSLNLSDPVVLEDMLGQLKLKLKGQGVNNVQLRWREKPNGQVFSKDEEKNPSKEVKPKHDCS</sequence>
<dbReference type="InterPro" id="IPR016187">
    <property type="entry name" value="CTDL_fold"/>
</dbReference>
<dbReference type="AlphaFoldDB" id="A0A9D3BHT3"/>
<accession>A0A9D3BHT3</accession>
<feature type="region of interest" description="Disordered" evidence="2">
    <location>
        <begin position="345"/>
        <end position="370"/>
    </location>
</feature>
<dbReference type="Proteomes" id="UP000822369">
    <property type="component" value="Chromosome 13"/>
</dbReference>
<dbReference type="Pfam" id="PF00059">
    <property type="entry name" value="Lectin_C"/>
    <property type="match status" value="2"/>
</dbReference>
<evidence type="ECO:0000313" key="5">
    <source>
        <dbReference type="Proteomes" id="UP000822369"/>
    </source>
</evidence>
<feature type="compositionally biased region" description="Basic and acidic residues" evidence="2">
    <location>
        <begin position="22"/>
        <end position="31"/>
    </location>
</feature>
<dbReference type="PROSITE" id="PS50041">
    <property type="entry name" value="C_TYPE_LECTIN_2"/>
    <property type="match status" value="2"/>
</dbReference>
<evidence type="ECO:0000259" key="3">
    <source>
        <dbReference type="PROSITE" id="PS50041"/>
    </source>
</evidence>
<feature type="region of interest" description="Disordered" evidence="2">
    <location>
        <begin position="11"/>
        <end position="31"/>
    </location>
</feature>
<organism evidence="4 5">
    <name type="scientific">Nothobranchius furzeri</name>
    <name type="common">Turquoise killifish</name>
    <dbReference type="NCBI Taxonomy" id="105023"/>
    <lineage>
        <taxon>Eukaryota</taxon>
        <taxon>Metazoa</taxon>
        <taxon>Chordata</taxon>
        <taxon>Craniata</taxon>
        <taxon>Vertebrata</taxon>
        <taxon>Euteleostomi</taxon>
        <taxon>Actinopterygii</taxon>
        <taxon>Neopterygii</taxon>
        <taxon>Teleostei</taxon>
        <taxon>Neoteleostei</taxon>
        <taxon>Acanthomorphata</taxon>
        <taxon>Ovalentaria</taxon>
        <taxon>Atherinomorphae</taxon>
        <taxon>Cyprinodontiformes</taxon>
        <taxon>Nothobranchiidae</taxon>
        <taxon>Nothobranchius</taxon>
    </lineage>
</organism>